<keyword evidence="4" id="KW-1185">Reference proteome</keyword>
<comment type="caution">
    <text evidence="3">The sequence shown here is derived from an EMBL/GenBank/DDBJ whole genome shotgun (WGS) entry which is preliminary data.</text>
</comment>
<dbReference type="Pfam" id="PF26374">
    <property type="entry name" value="Ulvan_lyaseC"/>
    <property type="match status" value="1"/>
</dbReference>
<dbReference type="EMBL" id="WKJH01000018">
    <property type="protein sequence ID" value="MRX64812.1"/>
    <property type="molecule type" value="Genomic_DNA"/>
</dbReference>
<feature type="domain" description="Endo-acting ulvan lyase C-terminal" evidence="1">
    <location>
        <begin position="738"/>
        <end position="832"/>
    </location>
</feature>
<dbReference type="OrthoDB" id="8732671at2"/>
<dbReference type="InterPro" id="IPR058849">
    <property type="entry name" value="Ulvan_lyase_2nd"/>
</dbReference>
<sequence length="835" mass="95264">MGNSIIRYIKRGISINQAFLKIIRFVLFLTMITVNGQSLQHPVIYTTMHERGLVLEKIEKYDWAKSIVDQLHEHVDSILLIHLANPSAILNEIPALATNDHENKEREAGPLATEHNKVLSLAANAGALYYLTEDEKYAQFAADILWAYIDVLAPKTPKTTTICGYAFFDPRTTYAPFAVAYDFIYDYLKQKNVKVFSRTKGHQVAFDNSKAQKAIANMVGNVLQEYGKPDVHGKTISNHPILTAPGALFGILCIEDDTERERLFQVFWEKGTAHQNSFKHTILPMFSGQGIWPESLSYSFMPIITMVLNIVDRIKPDMEVTADYQHIFEGNFLFDYLRHPNRTFVRYGDSKRYNDGTGNLYRYTLNLATRKGYKKLQRKAELALKNSYEANGGYHPNIATDNIFNNYKPLQLFWGQPIPKTIEGSVDLNKATVIVDHAGIAVQRNYVEENNEAYGLCGIIGGAHYVHSHLTGISMELYGAGYIMSANAGLPPTVRERKIPLHEHYFRLYAGNNTVVVNGTSHGRDEGSWKGGANVWQNKTVNIAAEPKHLEERISKEFNFATQFLDDTVNNVKQERTLSIIRTSATTGYYFDMFRSKSNDENKFHDYVYHNIGDKTQISGFNDRKLSLKKTDRYQNDIGDVVKSPGWRYYENTKSTKATKKGMKIRFDIEYDDRYMHLFIPEGVSRKYTKALAPPTREAKNGYINKKTQVLAIRQKGEAWDRPYIGIFEPSTKKNTSVQKVDPLWDQDKVIGAVVTSKVEDSLITDIIIVQDRDNAIYKNDKLNLYFKGRFGIVRKTVVKNTSKVTLYIGQGELLKFNTQELRSNQEQKGILRNL</sequence>
<dbReference type="Pfam" id="PF26377">
    <property type="entry name" value="Ulvan_lyase_2nd"/>
    <property type="match status" value="1"/>
</dbReference>
<dbReference type="SUPFAM" id="SSF48230">
    <property type="entry name" value="Chondroitin AC/alginate lyase"/>
    <property type="match status" value="1"/>
</dbReference>
<name>A0A6I2MPM2_9FLAO</name>
<evidence type="ECO:0000313" key="3">
    <source>
        <dbReference type="EMBL" id="MRX64812.1"/>
    </source>
</evidence>
<dbReference type="Gene3D" id="2.70.98.70">
    <property type="match status" value="1"/>
</dbReference>
<evidence type="ECO:0000259" key="2">
    <source>
        <dbReference type="Pfam" id="PF26377"/>
    </source>
</evidence>
<evidence type="ECO:0000313" key="4">
    <source>
        <dbReference type="Proteomes" id="UP000443153"/>
    </source>
</evidence>
<evidence type="ECO:0000259" key="1">
    <source>
        <dbReference type="Pfam" id="PF26374"/>
    </source>
</evidence>
<organism evidence="3 4">
    <name type="scientific">Maribacter luteus</name>
    <dbReference type="NCBI Taxonomy" id="2594478"/>
    <lineage>
        <taxon>Bacteria</taxon>
        <taxon>Pseudomonadati</taxon>
        <taxon>Bacteroidota</taxon>
        <taxon>Flavobacteriia</taxon>
        <taxon>Flavobacteriales</taxon>
        <taxon>Flavobacteriaceae</taxon>
        <taxon>Maribacter</taxon>
    </lineage>
</organism>
<dbReference type="InterPro" id="IPR008929">
    <property type="entry name" value="Chondroitin_lyas"/>
</dbReference>
<protein>
    <submittedName>
        <fullName evidence="3">Uncharacterized protein</fullName>
    </submittedName>
</protein>
<dbReference type="Gene3D" id="1.50.10.100">
    <property type="entry name" value="Chondroitin AC/alginate lyase"/>
    <property type="match status" value="1"/>
</dbReference>
<reference evidence="3 4" key="1">
    <citation type="submission" date="2019-11" db="EMBL/GenBank/DDBJ databases">
        <title>Maribacter lutea sp. nov., a marine bacterium isolated from intertidal sand.</title>
        <authorList>
            <person name="Liu A."/>
        </authorList>
    </citation>
    <scope>NUCLEOTIDE SEQUENCE [LARGE SCALE GENOMIC DNA]</scope>
    <source>
        <strain evidence="3 4">RZ05</strain>
    </source>
</reference>
<dbReference type="AlphaFoldDB" id="A0A6I2MPM2"/>
<accession>A0A6I2MPM2</accession>
<dbReference type="RefSeq" id="WP_154367039.1">
    <property type="nucleotide sequence ID" value="NZ_WKJH01000018.1"/>
</dbReference>
<feature type="domain" description="Endo-acting ulvan lyase 2nd" evidence="2">
    <location>
        <begin position="289"/>
        <end position="428"/>
    </location>
</feature>
<dbReference type="Proteomes" id="UP000443153">
    <property type="component" value="Unassembled WGS sequence"/>
</dbReference>
<dbReference type="InterPro" id="IPR058848">
    <property type="entry name" value="Ulvan_lyase_C"/>
</dbReference>
<gene>
    <name evidence="3" type="ORF">GJ691_11615</name>
</gene>
<proteinExistence type="predicted"/>